<dbReference type="PANTHER" id="PTHR44167">
    <property type="entry name" value="OVARIAN-SPECIFIC SERINE/THREONINE-PROTEIN KINASE LOK-RELATED"/>
    <property type="match status" value="1"/>
</dbReference>
<proteinExistence type="predicted"/>
<evidence type="ECO:0008006" key="4">
    <source>
        <dbReference type="Google" id="ProtNLM"/>
    </source>
</evidence>
<dbReference type="CDD" id="cd00201">
    <property type="entry name" value="WW"/>
    <property type="match status" value="1"/>
</dbReference>
<dbReference type="SMART" id="SM00220">
    <property type="entry name" value="S_TKc"/>
    <property type="match status" value="1"/>
</dbReference>
<dbReference type="GO" id="GO:0044773">
    <property type="term" value="P:mitotic DNA damage checkpoint signaling"/>
    <property type="evidence" value="ECO:0007669"/>
    <property type="project" value="TreeGrafter"/>
</dbReference>
<sequence>MHNFFEERNSKSGKTYYLNTLTGETRWGLPTYKNGKTLLPVGWERVMSYKKLPRAFYYYNKLLGVVIWEIPTLSSIYAPISIDYPDIQEDCNKNSIWKMDKMIGKGSCGEVYESSEYVVKIQNVDQPFFQEVMALQELQSTNIVPKLFDVWTCENLGYIVMEKLISTNSYLPKMSATKIWEEVGQMLNTIESFGWLHIDTSITNVMVTSEGKLVLIDFGLSVKRTDLGGDQTYPEHLHSKNYKRELTWDQLKALQNYKYHLTFNPCADFYSESYSECSPEQEKQYQEATKKWKAILA</sequence>
<name>A0A6C0H3Q0_9ZZZZ</name>
<dbReference type="InterPro" id="IPR001202">
    <property type="entry name" value="WW_dom"/>
</dbReference>
<dbReference type="GO" id="GO:0005524">
    <property type="term" value="F:ATP binding"/>
    <property type="evidence" value="ECO:0007669"/>
    <property type="project" value="InterPro"/>
</dbReference>
<evidence type="ECO:0000259" key="2">
    <source>
        <dbReference type="PROSITE" id="PS50020"/>
    </source>
</evidence>
<dbReference type="InterPro" id="IPR000719">
    <property type="entry name" value="Prot_kinase_dom"/>
</dbReference>
<dbReference type="Pfam" id="PF00069">
    <property type="entry name" value="Pkinase"/>
    <property type="match status" value="1"/>
</dbReference>
<feature type="domain" description="WW" evidence="2">
    <location>
        <begin position="1"/>
        <end position="32"/>
    </location>
</feature>
<dbReference type="GO" id="GO:0005634">
    <property type="term" value="C:nucleus"/>
    <property type="evidence" value="ECO:0007669"/>
    <property type="project" value="TreeGrafter"/>
</dbReference>
<organism evidence="3">
    <name type="scientific">viral metagenome</name>
    <dbReference type="NCBI Taxonomy" id="1070528"/>
    <lineage>
        <taxon>unclassified sequences</taxon>
        <taxon>metagenomes</taxon>
        <taxon>organismal metagenomes</taxon>
    </lineage>
</organism>
<dbReference type="InterPro" id="IPR036020">
    <property type="entry name" value="WW_dom_sf"/>
</dbReference>
<dbReference type="Gene3D" id="1.10.510.10">
    <property type="entry name" value="Transferase(Phosphotransferase) domain 1"/>
    <property type="match status" value="1"/>
</dbReference>
<dbReference type="PROSITE" id="PS50020">
    <property type="entry name" value="WW_DOMAIN_2"/>
    <property type="match status" value="2"/>
</dbReference>
<protein>
    <recommendedName>
        <fullName evidence="4">Protein kinase domain-containing protein</fullName>
    </recommendedName>
</protein>
<dbReference type="PANTHER" id="PTHR44167:SF24">
    <property type="entry name" value="SERINE_THREONINE-PROTEIN KINASE CHK2"/>
    <property type="match status" value="1"/>
</dbReference>
<dbReference type="SMART" id="SM00456">
    <property type="entry name" value="WW"/>
    <property type="match status" value="2"/>
</dbReference>
<evidence type="ECO:0000259" key="1">
    <source>
        <dbReference type="PROSITE" id="PS50011"/>
    </source>
</evidence>
<dbReference type="Gene3D" id="2.20.70.10">
    <property type="match status" value="1"/>
</dbReference>
<dbReference type="EMBL" id="MN739858">
    <property type="protein sequence ID" value="QHT74775.1"/>
    <property type="molecule type" value="Genomic_DNA"/>
</dbReference>
<evidence type="ECO:0000313" key="3">
    <source>
        <dbReference type="EMBL" id="QHT74775.1"/>
    </source>
</evidence>
<dbReference type="AlphaFoldDB" id="A0A6C0H3Q0"/>
<dbReference type="GO" id="GO:0004674">
    <property type="term" value="F:protein serine/threonine kinase activity"/>
    <property type="evidence" value="ECO:0007669"/>
    <property type="project" value="TreeGrafter"/>
</dbReference>
<feature type="domain" description="WW" evidence="2">
    <location>
        <begin position="37"/>
        <end position="73"/>
    </location>
</feature>
<dbReference type="SUPFAM" id="SSF56112">
    <property type="entry name" value="Protein kinase-like (PK-like)"/>
    <property type="match status" value="1"/>
</dbReference>
<dbReference type="InterPro" id="IPR011009">
    <property type="entry name" value="Kinase-like_dom_sf"/>
</dbReference>
<reference evidence="3" key="1">
    <citation type="journal article" date="2020" name="Nature">
        <title>Giant virus diversity and host interactions through global metagenomics.</title>
        <authorList>
            <person name="Schulz F."/>
            <person name="Roux S."/>
            <person name="Paez-Espino D."/>
            <person name="Jungbluth S."/>
            <person name="Walsh D.A."/>
            <person name="Denef V.J."/>
            <person name="McMahon K.D."/>
            <person name="Konstantinidis K.T."/>
            <person name="Eloe-Fadrosh E.A."/>
            <person name="Kyrpides N.C."/>
            <person name="Woyke T."/>
        </authorList>
    </citation>
    <scope>NUCLEOTIDE SEQUENCE</scope>
    <source>
        <strain evidence="3">GVMAG-M-3300023179-62</strain>
    </source>
</reference>
<accession>A0A6C0H3Q0</accession>
<dbReference type="GO" id="GO:0005737">
    <property type="term" value="C:cytoplasm"/>
    <property type="evidence" value="ECO:0007669"/>
    <property type="project" value="TreeGrafter"/>
</dbReference>
<dbReference type="PROSITE" id="PS50011">
    <property type="entry name" value="PROTEIN_KINASE_DOM"/>
    <property type="match status" value="1"/>
</dbReference>
<feature type="domain" description="Protein kinase" evidence="1">
    <location>
        <begin position="97"/>
        <end position="297"/>
    </location>
</feature>
<dbReference type="SUPFAM" id="SSF51045">
    <property type="entry name" value="WW domain"/>
    <property type="match status" value="1"/>
</dbReference>
<dbReference type="Gene3D" id="3.30.200.20">
    <property type="entry name" value="Phosphorylase Kinase, domain 1"/>
    <property type="match status" value="1"/>
</dbReference>